<evidence type="ECO:0000256" key="5">
    <source>
        <dbReference type="ARBA" id="ARBA00020020"/>
    </source>
</evidence>
<proteinExistence type="predicted"/>
<dbReference type="NCBIfam" id="NF006375">
    <property type="entry name" value="PRK08609.1"/>
    <property type="match status" value="1"/>
</dbReference>
<evidence type="ECO:0000256" key="15">
    <source>
        <dbReference type="ARBA" id="ARBA00023204"/>
    </source>
</evidence>
<keyword evidence="6" id="KW-0488">Methylation</keyword>
<dbReference type="GO" id="GO:0042578">
    <property type="term" value="F:phosphoric ester hydrolase activity"/>
    <property type="evidence" value="ECO:0007669"/>
    <property type="project" value="TreeGrafter"/>
</dbReference>
<feature type="domain" description="Polymerase/histidinol phosphatase N-terminal" evidence="23">
    <location>
        <begin position="340"/>
        <end position="419"/>
    </location>
</feature>
<dbReference type="InterPro" id="IPR047967">
    <property type="entry name" value="PolX_PHP"/>
</dbReference>
<dbReference type="Gene3D" id="1.10.150.110">
    <property type="entry name" value="DNA polymerase beta, N-terminal domain-like"/>
    <property type="match status" value="1"/>
</dbReference>
<comment type="catalytic activity">
    <reaction evidence="19">
        <text>a 5'-end 2'-deoxyribose-2'-deoxyribonucleotide-DNA = (2E,4S)-4-hydroxypenten-2-al-5-phosphate + a 5'-end 5'-phospho-2'-deoxyribonucleoside-DNA + H(+)</text>
        <dbReference type="Rhea" id="RHEA:76255"/>
        <dbReference type="Rhea" id="RHEA-COMP:13180"/>
        <dbReference type="Rhea" id="RHEA-COMP:18657"/>
        <dbReference type="ChEBI" id="CHEBI:15378"/>
        <dbReference type="ChEBI" id="CHEBI:136412"/>
        <dbReference type="ChEBI" id="CHEBI:195194"/>
        <dbReference type="ChEBI" id="CHEBI:195195"/>
    </reaction>
</comment>
<dbReference type="InterPro" id="IPR037160">
    <property type="entry name" value="DNA_Pol_thumb_sf"/>
</dbReference>
<name>A0A1H2WAE2_9PROT</name>
<comment type="function">
    <text evidence="20">Repair polymerase that plays a key role in base-excision repair. During this process, the damaged base is excised by specific DNA glycosylases, the DNA backbone is nicked at the abasic site by an apurinic/apyrimidic (AP) endonuclease, and POLB removes 5'-deoxyribose-phosphate from the preincised AP site acting as a 5'-deoxyribose-phosphate lyase (5'-dRP lyase); through its DNA polymerase activity, it adds one nucleotide to the 3' end of the arising single-nucleotide gap. Conducts 'gap-filling' DNA synthesis in a stepwise distributive fashion rather than in a processive fashion as for other DNA polymerases. It is also able to cleave sugar-phosphate bonds 3' to an intact AP site, acting as an AP lyase.</text>
</comment>
<evidence type="ECO:0000256" key="2">
    <source>
        <dbReference type="ARBA" id="ARBA00004496"/>
    </source>
</evidence>
<protein>
    <recommendedName>
        <fullName evidence="5">DNA polymerase beta</fullName>
        <ecNumber evidence="3">2.7.7.7</ecNumber>
        <ecNumber evidence="4">4.2.99.18</ecNumber>
    </recommendedName>
    <alternativeName>
        <fullName evidence="16">5'-deoxyribose-phosphate lyase</fullName>
    </alternativeName>
    <alternativeName>
        <fullName evidence="17">AP lyase</fullName>
    </alternativeName>
</protein>
<evidence type="ECO:0000313" key="25">
    <source>
        <dbReference type="EMBL" id="SDW77560.1"/>
    </source>
</evidence>
<dbReference type="InterPro" id="IPR016195">
    <property type="entry name" value="Pol/histidinol_Pase-like"/>
</dbReference>
<evidence type="ECO:0000256" key="20">
    <source>
        <dbReference type="ARBA" id="ARBA00045548"/>
    </source>
</evidence>
<keyword evidence="11" id="KW-0227">DNA damage</keyword>
<evidence type="ECO:0000256" key="3">
    <source>
        <dbReference type="ARBA" id="ARBA00012417"/>
    </source>
</evidence>
<dbReference type="Pfam" id="PF14792">
    <property type="entry name" value="DNA_pol_B_palm"/>
    <property type="match status" value="1"/>
</dbReference>
<keyword evidence="8" id="KW-0808">Transferase</keyword>
<sequence>MPIHNADIAAIFEEIADLLEIENSNVFRVRAYRNASRYLQEMGKDVRTMVQRGEDLTILPGIGEDLANKIQEIVETGHCSVLDKLHKQLPSTITELLKIPGLGPKRVKTLYQELDIHTMEQLQRAVRDHRIQSLAGFGEKTEMRIADALAIYAGSASRFKLATAAQYAEPLITWLRTISGVQQAIIAGSYRRAKETVGDIDILITAAQKSPVMASFCSYDDITEVLSHGPTRSSVILKCKLQVDARVVEHESYGAALHYFTGSKAHNIAIRRLGQERGLKINEYGVFKGQRRIAGETEESVYQSVGLSFIPPELREDRGEIEAARSGHLPELIEPGDLKGDLHAHSKASDGHATLKEMASAAQQCGFEYLAITEHSRQLTVAHGLDPTQLAKQIDEIDRLNEQLTEITLLKGIEVDILEDGSLDLPDSILARLDLVVGAVHSRFELSRAKQTVRILKAMDHPHFTLLAHPSGRLIARRKPYDVDMLRIIRKAKERGCYLELNAHPERLDLLDIYCQAAKDEGVLISINSDAHSVLDFHNLRFGIGQARRGWLEKENVLNTRSLQELKPLLKRTM</sequence>
<organism evidence="25 26">
    <name type="scientific">Nitrosomonas communis</name>
    <dbReference type="NCBI Taxonomy" id="44574"/>
    <lineage>
        <taxon>Bacteria</taxon>
        <taxon>Pseudomonadati</taxon>
        <taxon>Pseudomonadota</taxon>
        <taxon>Betaproteobacteria</taxon>
        <taxon>Nitrosomonadales</taxon>
        <taxon>Nitrosomonadaceae</taxon>
        <taxon>Nitrosomonas</taxon>
    </lineage>
</organism>
<dbReference type="InterPro" id="IPR010996">
    <property type="entry name" value="HHH_MUS81"/>
</dbReference>
<accession>A0A1H2WAE2</accession>
<comment type="cofactor">
    <cofactor evidence="1">
        <name>Mg(2+)</name>
        <dbReference type="ChEBI" id="CHEBI:18420"/>
    </cofactor>
</comment>
<keyword evidence="10" id="KW-0235">DNA replication</keyword>
<dbReference type="Gene3D" id="3.30.210.10">
    <property type="entry name" value="DNA polymerase, thumb domain"/>
    <property type="match status" value="1"/>
</dbReference>
<dbReference type="SMART" id="SM00481">
    <property type="entry name" value="POLIIIAc"/>
    <property type="match status" value="1"/>
</dbReference>
<dbReference type="AlphaFoldDB" id="A0A1H2WAE2"/>
<dbReference type="RefSeq" id="WP_074667341.1">
    <property type="nucleotide sequence ID" value="NZ_FNNH01000027.1"/>
</dbReference>
<evidence type="ECO:0000256" key="18">
    <source>
        <dbReference type="ARBA" id="ARBA00044632"/>
    </source>
</evidence>
<keyword evidence="13" id="KW-0239">DNA-directed DNA polymerase</keyword>
<evidence type="ECO:0000256" key="13">
    <source>
        <dbReference type="ARBA" id="ARBA00022932"/>
    </source>
</evidence>
<evidence type="ECO:0000256" key="14">
    <source>
        <dbReference type="ARBA" id="ARBA00023053"/>
    </source>
</evidence>
<dbReference type="PANTHER" id="PTHR36928">
    <property type="entry name" value="PHOSPHATASE YCDX-RELATED"/>
    <property type="match status" value="1"/>
</dbReference>
<gene>
    <name evidence="25" type="ORF">SAMN05421882_102739</name>
</gene>
<dbReference type="InterPro" id="IPR002008">
    <property type="entry name" value="DNA_pol_X_beta-like"/>
</dbReference>
<dbReference type="InterPro" id="IPR050243">
    <property type="entry name" value="PHP_phosphatase"/>
</dbReference>
<evidence type="ECO:0000256" key="17">
    <source>
        <dbReference type="ARBA" id="ARBA00035726"/>
    </source>
</evidence>
<dbReference type="Pfam" id="PF02811">
    <property type="entry name" value="PHP"/>
    <property type="match status" value="1"/>
</dbReference>
<evidence type="ECO:0000259" key="24">
    <source>
        <dbReference type="SMART" id="SM00483"/>
    </source>
</evidence>
<keyword evidence="14" id="KW-0915">Sodium</keyword>
<feature type="domain" description="Helix-hairpin-helix DNA-binding motif class 1" evidence="22">
    <location>
        <begin position="129"/>
        <end position="148"/>
    </location>
</feature>
<evidence type="ECO:0000256" key="6">
    <source>
        <dbReference type="ARBA" id="ARBA00022481"/>
    </source>
</evidence>
<comment type="subcellular location">
    <subcellularLocation>
        <location evidence="2">Cytoplasm</location>
    </subcellularLocation>
</comment>
<evidence type="ECO:0000256" key="1">
    <source>
        <dbReference type="ARBA" id="ARBA00001946"/>
    </source>
</evidence>
<dbReference type="InterPro" id="IPR028207">
    <property type="entry name" value="DNA_pol_B_palm_palm"/>
</dbReference>
<feature type="domain" description="Helix-hairpin-helix DNA-binding motif class 1" evidence="22">
    <location>
        <begin position="94"/>
        <end position="113"/>
    </location>
</feature>
<dbReference type="Gene3D" id="1.10.150.20">
    <property type="entry name" value="5' to 3' exonuclease, C-terminal subdomain"/>
    <property type="match status" value="1"/>
</dbReference>
<feature type="domain" description="DNA-directed DNA polymerase X" evidence="24">
    <location>
        <begin position="3"/>
        <end position="316"/>
    </location>
</feature>
<dbReference type="Gene3D" id="3.30.460.10">
    <property type="entry name" value="Beta Polymerase, domain 2"/>
    <property type="match status" value="1"/>
</dbReference>
<dbReference type="Pfam" id="PF14791">
    <property type="entry name" value="DNA_pol_B_thumb"/>
    <property type="match status" value="1"/>
</dbReference>
<keyword evidence="9" id="KW-0548">Nucleotidyltransferase</keyword>
<evidence type="ECO:0000256" key="9">
    <source>
        <dbReference type="ARBA" id="ARBA00022695"/>
    </source>
</evidence>
<dbReference type="SMART" id="SM00278">
    <property type="entry name" value="HhH1"/>
    <property type="match status" value="3"/>
</dbReference>
<dbReference type="SUPFAM" id="SSF47802">
    <property type="entry name" value="DNA polymerase beta, N-terminal domain-like"/>
    <property type="match status" value="1"/>
</dbReference>
<dbReference type="PRINTS" id="PR00870">
    <property type="entry name" value="DNAPOLXBETA"/>
</dbReference>
<evidence type="ECO:0000256" key="7">
    <source>
        <dbReference type="ARBA" id="ARBA00022634"/>
    </source>
</evidence>
<keyword evidence="12" id="KW-0832">Ubl conjugation</keyword>
<dbReference type="Proteomes" id="UP000183454">
    <property type="component" value="Unassembled WGS sequence"/>
</dbReference>
<evidence type="ECO:0000256" key="21">
    <source>
        <dbReference type="ARBA" id="ARBA00049244"/>
    </source>
</evidence>
<dbReference type="GO" id="GO:0006281">
    <property type="term" value="P:DNA repair"/>
    <property type="evidence" value="ECO:0007669"/>
    <property type="project" value="UniProtKB-KW"/>
</dbReference>
<evidence type="ECO:0000256" key="10">
    <source>
        <dbReference type="ARBA" id="ARBA00022705"/>
    </source>
</evidence>
<dbReference type="InterPro" id="IPR003583">
    <property type="entry name" value="Hlx-hairpin-Hlx_DNA-bd_motif"/>
</dbReference>
<dbReference type="InterPro" id="IPR003141">
    <property type="entry name" value="Pol/His_phosphatase_N"/>
</dbReference>
<dbReference type="InterPro" id="IPR043519">
    <property type="entry name" value="NT_sf"/>
</dbReference>
<dbReference type="Pfam" id="PF14520">
    <property type="entry name" value="HHH_5"/>
    <property type="match status" value="1"/>
</dbReference>
<dbReference type="InterPro" id="IPR004013">
    <property type="entry name" value="PHP_dom"/>
</dbReference>
<dbReference type="SMART" id="SM00483">
    <property type="entry name" value="POLXc"/>
    <property type="match status" value="1"/>
</dbReference>
<evidence type="ECO:0000313" key="26">
    <source>
        <dbReference type="Proteomes" id="UP000183454"/>
    </source>
</evidence>
<feature type="domain" description="Helix-hairpin-helix DNA-binding motif class 1" evidence="22">
    <location>
        <begin position="54"/>
        <end position="73"/>
    </location>
</feature>
<dbReference type="PIRSF" id="PIRSF005047">
    <property type="entry name" value="UCP005047_YshC"/>
    <property type="match status" value="1"/>
</dbReference>
<dbReference type="GO" id="GO:0140078">
    <property type="term" value="F:class I DNA-(apurinic or apyrimidinic site) endonuclease activity"/>
    <property type="evidence" value="ECO:0007669"/>
    <property type="project" value="UniProtKB-EC"/>
</dbReference>
<evidence type="ECO:0000259" key="23">
    <source>
        <dbReference type="SMART" id="SM00481"/>
    </source>
</evidence>
<dbReference type="SUPFAM" id="SSF89550">
    <property type="entry name" value="PHP domain-like"/>
    <property type="match status" value="1"/>
</dbReference>
<evidence type="ECO:0000256" key="4">
    <source>
        <dbReference type="ARBA" id="ARBA00012720"/>
    </source>
</evidence>
<dbReference type="EC" id="2.7.7.7" evidence="3"/>
<dbReference type="GO" id="GO:0003887">
    <property type="term" value="F:DNA-directed DNA polymerase activity"/>
    <property type="evidence" value="ECO:0007669"/>
    <property type="project" value="UniProtKB-KW"/>
</dbReference>
<dbReference type="SUPFAM" id="SSF81301">
    <property type="entry name" value="Nucleotidyltransferase"/>
    <property type="match status" value="1"/>
</dbReference>
<dbReference type="InterPro" id="IPR022311">
    <property type="entry name" value="PolX-like"/>
</dbReference>
<evidence type="ECO:0000259" key="22">
    <source>
        <dbReference type="SMART" id="SM00278"/>
    </source>
</evidence>
<evidence type="ECO:0000256" key="11">
    <source>
        <dbReference type="ARBA" id="ARBA00022763"/>
    </source>
</evidence>
<evidence type="ECO:0000256" key="12">
    <source>
        <dbReference type="ARBA" id="ARBA00022843"/>
    </source>
</evidence>
<dbReference type="SUPFAM" id="SSF158702">
    <property type="entry name" value="Sec63 N-terminal domain-like"/>
    <property type="match status" value="1"/>
</dbReference>
<dbReference type="CDD" id="cd07436">
    <property type="entry name" value="PHP_PolX"/>
    <property type="match status" value="1"/>
</dbReference>
<keyword evidence="15" id="KW-0234">DNA repair</keyword>
<comment type="catalytic activity">
    <reaction evidence="18">
        <text>2'-deoxyribonucleotide-(2'-deoxyribose 5'-phosphate)-2'-deoxyribonucleotide-DNA = a 3'-end 2'-deoxyribonucleotide-(2,3-dehydro-2,3-deoxyribose 5'-phosphate)-DNA + a 5'-end 5'-phospho-2'-deoxyribonucleoside-DNA + H(+)</text>
        <dbReference type="Rhea" id="RHEA:66592"/>
        <dbReference type="Rhea" id="RHEA-COMP:13180"/>
        <dbReference type="Rhea" id="RHEA-COMP:16897"/>
        <dbReference type="Rhea" id="RHEA-COMP:17067"/>
        <dbReference type="ChEBI" id="CHEBI:15378"/>
        <dbReference type="ChEBI" id="CHEBI:136412"/>
        <dbReference type="ChEBI" id="CHEBI:157695"/>
        <dbReference type="ChEBI" id="CHEBI:167181"/>
        <dbReference type="EC" id="4.2.99.18"/>
    </reaction>
</comment>
<dbReference type="InterPro" id="IPR029398">
    <property type="entry name" value="PolB_thumb"/>
</dbReference>
<dbReference type="GO" id="GO:0003677">
    <property type="term" value="F:DNA binding"/>
    <property type="evidence" value="ECO:0007669"/>
    <property type="project" value="InterPro"/>
</dbReference>
<dbReference type="Pfam" id="PF14716">
    <property type="entry name" value="HHH_8"/>
    <property type="match status" value="1"/>
</dbReference>
<dbReference type="InterPro" id="IPR002054">
    <property type="entry name" value="DNA-dir_DNA_pol_X"/>
</dbReference>
<keyword evidence="7" id="KW-0237">DNA synthesis</keyword>
<evidence type="ECO:0000256" key="16">
    <source>
        <dbReference type="ARBA" id="ARBA00035717"/>
    </source>
</evidence>
<comment type="catalytic activity">
    <reaction evidence="21">
        <text>DNA(n) + a 2'-deoxyribonucleoside 5'-triphosphate = DNA(n+1) + diphosphate</text>
        <dbReference type="Rhea" id="RHEA:22508"/>
        <dbReference type="Rhea" id="RHEA-COMP:17339"/>
        <dbReference type="Rhea" id="RHEA-COMP:17340"/>
        <dbReference type="ChEBI" id="CHEBI:33019"/>
        <dbReference type="ChEBI" id="CHEBI:61560"/>
        <dbReference type="ChEBI" id="CHEBI:173112"/>
        <dbReference type="EC" id="2.7.7.7"/>
    </reaction>
</comment>
<evidence type="ECO:0000256" key="19">
    <source>
        <dbReference type="ARBA" id="ARBA00044678"/>
    </source>
</evidence>
<dbReference type="CDD" id="cd00141">
    <property type="entry name" value="NT_POLXc"/>
    <property type="match status" value="1"/>
</dbReference>
<dbReference type="GO" id="GO:0005829">
    <property type="term" value="C:cytosol"/>
    <property type="evidence" value="ECO:0007669"/>
    <property type="project" value="TreeGrafter"/>
</dbReference>
<reference evidence="25 26" key="1">
    <citation type="submission" date="2016-10" db="EMBL/GenBank/DDBJ databases">
        <authorList>
            <person name="de Groot N.N."/>
        </authorList>
    </citation>
    <scope>NUCLEOTIDE SEQUENCE [LARGE SCALE GENOMIC DNA]</scope>
    <source>
        <strain evidence="25 26">Nm110</strain>
    </source>
</reference>
<dbReference type="EC" id="4.2.99.18" evidence="4"/>
<dbReference type="GO" id="GO:0008270">
    <property type="term" value="F:zinc ion binding"/>
    <property type="evidence" value="ECO:0007669"/>
    <property type="project" value="TreeGrafter"/>
</dbReference>
<dbReference type="Gene3D" id="3.20.20.140">
    <property type="entry name" value="Metal-dependent hydrolases"/>
    <property type="match status" value="1"/>
</dbReference>
<dbReference type="PANTHER" id="PTHR36928:SF1">
    <property type="entry name" value="PHOSPHATASE YCDX-RELATED"/>
    <property type="match status" value="1"/>
</dbReference>
<dbReference type="EMBL" id="FNNH01000027">
    <property type="protein sequence ID" value="SDW77560.1"/>
    <property type="molecule type" value="Genomic_DNA"/>
</dbReference>
<dbReference type="FunFam" id="3.20.20.140:FF:000047">
    <property type="entry name" value="PHP domain-containing protein"/>
    <property type="match status" value="1"/>
</dbReference>
<evidence type="ECO:0000256" key="8">
    <source>
        <dbReference type="ARBA" id="ARBA00022679"/>
    </source>
</evidence>
<dbReference type="InterPro" id="IPR027421">
    <property type="entry name" value="DNA_pol_lamdba_lyase_dom_sf"/>
</dbReference>